<dbReference type="STRING" id="9402.L5KY09"/>
<dbReference type="PANTHER" id="PTHR23120">
    <property type="entry name" value="MAESTRO-RELATED HEAT DOMAIN-CONTAINING"/>
    <property type="match status" value="1"/>
</dbReference>
<keyword evidence="3" id="KW-1185">Reference proteome</keyword>
<dbReference type="Pfam" id="PF21047">
    <property type="entry name" value="HEAT_Maestro"/>
    <property type="match status" value="1"/>
</dbReference>
<proteinExistence type="predicted"/>
<protein>
    <recommendedName>
        <fullName evidence="1">Maestro-like HEAT-repeats domain-containing protein</fullName>
    </recommendedName>
</protein>
<dbReference type="AlphaFoldDB" id="L5KY09"/>
<evidence type="ECO:0000259" key="1">
    <source>
        <dbReference type="Pfam" id="PF21047"/>
    </source>
</evidence>
<dbReference type="Proteomes" id="UP000010552">
    <property type="component" value="Unassembled WGS sequence"/>
</dbReference>
<evidence type="ECO:0000313" key="2">
    <source>
        <dbReference type="EMBL" id="ELK16287.1"/>
    </source>
</evidence>
<dbReference type="InterPro" id="IPR048465">
    <property type="entry name" value="Maestro-like_HEAT"/>
</dbReference>
<accession>L5KY09</accession>
<gene>
    <name evidence="2" type="ORF">PAL_GLEAN10017817</name>
</gene>
<reference evidence="3" key="1">
    <citation type="journal article" date="2013" name="Science">
        <title>Comparative analysis of bat genomes provides insight into the evolution of flight and immunity.</title>
        <authorList>
            <person name="Zhang G."/>
            <person name="Cowled C."/>
            <person name="Shi Z."/>
            <person name="Huang Z."/>
            <person name="Bishop-Lilly K.A."/>
            <person name="Fang X."/>
            <person name="Wynne J.W."/>
            <person name="Xiong Z."/>
            <person name="Baker M.L."/>
            <person name="Zhao W."/>
            <person name="Tachedjian M."/>
            <person name="Zhu Y."/>
            <person name="Zhou P."/>
            <person name="Jiang X."/>
            <person name="Ng J."/>
            <person name="Yang L."/>
            <person name="Wu L."/>
            <person name="Xiao J."/>
            <person name="Feng Y."/>
            <person name="Chen Y."/>
            <person name="Sun X."/>
            <person name="Zhang Y."/>
            <person name="Marsh G.A."/>
            <person name="Crameri G."/>
            <person name="Broder C.C."/>
            <person name="Frey K.G."/>
            <person name="Wang L.F."/>
            <person name="Wang J."/>
        </authorList>
    </citation>
    <scope>NUCLEOTIDE SEQUENCE [LARGE SCALE GENOMIC DNA]</scope>
</reference>
<dbReference type="InterPro" id="IPR045206">
    <property type="entry name" value="Maestro_heat-like_prot"/>
</dbReference>
<organism evidence="2 3">
    <name type="scientific">Pteropus alecto</name>
    <name type="common">Black flying fox</name>
    <dbReference type="NCBI Taxonomy" id="9402"/>
    <lineage>
        <taxon>Eukaryota</taxon>
        <taxon>Metazoa</taxon>
        <taxon>Chordata</taxon>
        <taxon>Craniata</taxon>
        <taxon>Vertebrata</taxon>
        <taxon>Euteleostomi</taxon>
        <taxon>Mammalia</taxon>
        <taxon>Eutheria</taxon>
        <taxon>Laurasiatheria</taxon>
        <taxon>Chiroptera</taxon>
        <taxon>Yinpterochiroptera</taxon>
        <taxon>Pteropodoidea</taxon>
        <taxon>Pteropodidae</taxon>
        <taxon>Pteropodinae</taxon>
        <taxon>Pteropus</taxon>
    </lineage>
</organism>
<evidence type="ECO:0000313" key="3">
    <source>
        <dbReference type="Proteomes" id="UP000010552"/>
    </source>
</evidence>
<dbReference type="EMBL" id="KB030474">
    <property type="protein sequence ID" value="ELK16287.1"/>
    <property type="molecule type" value="Genomic_DNA"/>
</dbReference>
<dbReference type="GO" id="GO:0005737">
    <property type="term" value="C:cytoplasm"/>
    <property type="evidence" value="ECO:0007669"/>
    <property type="project" value="TreeGrafter"/>
</dbReference>
<dbReference type="PANTHER" id="PTHR23120:SF5">
    <property type="entry name" value="MAESTRO HEAT-LIKE REPEAT FAMILY MEMBER 9"/>
    <property type="match status" value="1"/>
</dbReference>
<dbReference type="InParanoid" id="L5KY09"/>
<sequence>MILAMNSSFVDPLLQFEAQLTMIESSFKKTFSIPSFDKLREISSRNNNKDLENLHQNILNVYEDTLLILVSKDLYKLQILKVVSEDLGQTDRRYSKADRNQKQQEFSNQAAYRNALCNHEPEHVWVEMAVWMSEDTFYLQERVLVIITRVLSFASRKAKGFTRVDTPCLGALAAELSLLCSHTDPSITQQASFGMYHLLCIAKCQHAELMKNETTRHDKSGDSYLLYPFSKVEFLPNLLKQDKVNIAQSVGQSLLPSLLTDFVWRLLTKLSAPDSTIAFEAAILLKLTLEYHAPKVTMVSKIVDAIYKQLCQNSSHIMKHAMLHVITLLTNASPKKVIFQLMDYPVPADE</sequence>
<feature type="domain" description="Maestro-like HEAT-repeats" evidence="1">
    <location>
        <begin position="140"/>
        <end position="349"/>
    </location>
</feature>
<name>L5KY09_PTEAL</name>